<accession>X1CD89</accession>
<keyword evidence="1" id="KW-0812">Transmembrane</keyword>
<dbReference type="AlphaFoldDB" id="X1CD89"/>
<evidence type="ECO:0000313" key="2">
    <source>
        <dbReference type="EMBL" id="GAH06251.1"/>
    </source>
</evidence>
<feature type="transmembrane region" description="Helical" evidence="1">
    <location>
        <begin position="6"/>
        <end position="24"/>
    </location>
</feature>
<gene>
    <name evidence="2" type="ORF">S01H4_60796</name>
</gene>
<sequence>SLSSILKISILLPVALILPPYYPFLFQNKNLCHKVFALNPEQLPAEFIMGFP</sequence>
<reference evidence="2" key="1">
    <citation type="journal article" date="2014" name="Front. Microbiol.">
        <title>High frequency of phylogenetically diverse reductive dehalogenase-homologous genes in deep subseafloor sedimentary metagenomes.</title>
        <authorList>
            <person name="Kawai M."/>
            <person name="Futagami T."/>
            <person name="Toyoda A."/>
            <person name="Takaki Y."/>
            <person name="Nishi S."/>
            <person name="Hori S."/>
            <person name="Arai W."/>
            <person name="Tsubouchi T."/>
            <person name="Morono Y."/>
            <person name="Uchiyama I."/>
            <person name="Ito T."/>
            <person name="Fujiyama A."/>
            <person name="Inagaki F."/>
            <person name="Takami H."/>
        </authorList>
    </citation>
    <scope>NUCLEOTIDE SEQUENCE</scope>
    <source>
        <strain evidence="2">Expedition CK06-06</strain>
    </source>
</reference>
<proteinExistence type="predicted"/>
<keyword evidence="1" id="KW-1133">Transmembrane helix</keyword>
<feature type="non-terminal residue" evidence="2">
    <location>
        <position position="1"/>
    </location>
</feature>
<evidence type="ECO:0000256" key="1">
    <source>
        <dbReference type="SAM" id="Phobius"/>
    </source>
</evidence>
<protein>
    <submittedName>
        <fullName evidence="2">Uncharacterized protein</fullName>
    </submittedName>
</protein>
<dbReference type="EMBL" id="BART01035924">
    <property type="protein sequence ID" value="GAH06251.1"/>
    <property type="molecule type" value="Genomic_DNA"/>
</dbReference>
<comment type="caution">
    <text evidence="2">The sequence shown here is derived from an EMBL/GenBank/DDBJ whole genome shotgun (WGS) entry which is preliminary data.</text>
</comment>
<organism evidence="2">
    <name type="scientific">marine sediment metagenome</name>
    <dbReference type="NCBI Taxonomy" id="412755"/>
    <lineage>
        <taxon>unclassified sequences</taxon>
        <taxon>metagenomes</taxon>
        <taxon>ecological metagenomes</taxon>
    </lineage>
</organism>
<keyword evidence="1" id="KW-0472">Membrane</keyword>
<name>X1CD89_9ZZZZ</name>